<keyword evidence="6" id="KW-0812">Transmembrane</keyword>
<dbReference type="EMBL" id="AP024233">
    <property type="protein sequence ID" value="BCO08043.1"/>
    <property type="molecule type" value="Genomic_DNA"/>
</dbReference>
<dbReference type="Gene3D" id="1.10.287.950">
    <property type="entry name" value="Methyl-accepting chemotaxis protein"/>
    <property type="match status" value="1"/>
</dbReference>
<dbReference type="CDD" id="cd06225">
    <property type="entry name" value="HAMP"/>
    <property type="match status" value="1"/>
</dbReference>
<reference evidence="10" key="1">
    <citation type="submission" date="2020-12" db="EMBL/GenBank/DDBJ databases">
        <title>Desulfobium dissulfuricans gen. nov., sp. nov., a novel mesophilic, sulfate-reducing bacterium isolated from a deep-sea hydrothermal vent.</title>
        <authorList>
            <person name="Hashimoto Y."/>
            <person name="Tame A."/>
            <person name="Sawayama S."/>
            <person name="Miyazaki J."/>
            <person name="Takai K."/>
            <person name="Nakagawa S."/>
        </authorList>
    </citation>
    <scope>NUCLEOTIDE SEQUENCE</scope>
    <source>
        <strain evidence="10">GF1</strain>
    </source>
</reference>
<dbReference type="PANTHER" id="PTHR32089">
    <property type="entry name" value="METHYL-ACCEPTING CHEMOTAXIS PROTEIN MCPB"/>
    <property type="match status" value="1"/>
</dbReference>
<dbReference type="GO" id="GO:0007165">
    <property type="term" value="P:signal transduction"/>
    <property type="evidence" value="ECO:0007669"/>
    <property type="project" value="UniProtKB-KW"/>
</dbReference>
<evidence type="ECO:0000256" key="3">
    <source>
        <dbReference type="ARBA" id="ARBA00023224"/>
    </source>
</evidence>
<sequence>MFRNLNIQWKILGIALFGPLIISLVLTWQRIDDIRQGAVEAIISKSAGIVLMAEATRDRMANKLQLGIITPLDQLDPSLVVEAVPIITAMQVAGDKAEEAGYTFRVPTMEPRNPANSPTDLERKVLQEIKSNNLEKKIIIEDNQVRYFKPVRLTKECLYCHGEPKGEMDATGMAKEGWKVGDIHGAFEIISSLDAANRAVTRAKWTVFISTVIILSMITIIVWLVLKASIIKPLSEATDFVRKVADGDMTATISARSKDEIGSMVENLNKMVLQLRTVVREISGTGATLLDSSSELGSLADEFVSGAEKTAEKTRAVASSAEEMSANMSTVAAATEEASTNISLVATATDEMSSNINGIVNSTEKAKLITKSAVDEAGSASEKVDELGRAAMEIGKVTETITEISEQTNLLALNATIEAARAGEAGKGFAVVANEIKELAKQTAEATGEIKDRIDSIQNSTDATVSQIQQITSVINEVDEIVATIVTAVEEQSVTTNEIAENISQASVGIQEVTENVAQVSAVSDEVAQDINEVSQASVATSQGSARMKESAAKLTGLAEQLQKMMARFKV</sequence>
<dbReference type="SMART" id="SM00304">
    <property type="entry name" value="HAMP"/>
    <property type="match status" value="1"/>
</dbReference>
<evidence type="ECO:0000313" key="11">
    <source>
        <dbReference type="Proteomes" id="UP001063350"/>
    </source>
</evidence>
<evidence type="ECO:0000259" key="9">
    <source>
        <dbReference type="PROSITE" id="PS50885"/>
    </source>
</evidence>
<organism evidence="10 11">
    <name type="scientific">Desulfolithobacter dissulfuricans</name>
    <dbReference type="NCBI Taxonomy" id="2795293"/>
    <lineage>
        <taxon>Bacteria</taxon>
        <taxon>Pseudomonadati</taxon>
        <taxon>Thermodesulfobacteriota</taxon>
        <taxon>Desulfobulbia</taxon>
        <taxon>Desulfobulbales</taxon>
        <taxon>Desulfobulbaceae</taxon>
        <taxon>Desulfolithobacter</taxon>
    </lineage>
</organism>
<feature type="domain" description="Methyl-accepting transducer" evidence="7">
    <location>
        <begin position="299"/>
        <end position="535"/>
    </location>
</feature>
<name>A0A915TYC9_9BACT</name>
<keyword evidence="3 5" id="KW-0807">Transducer</keyword>
<keyword evidence="2" id="KW-1003">Cell membrane</keyword>
<dbReference type="PROSITE" id="PS50192">
    <property type="entry name" value="T_SNARE"/>
    <property type="match status" value="1"/>
</dbReference>
<evidence type="ECO:0000256" key="2">
    <source>
        <dbReference type="ARBA" id="ARBA00022519"/>
    </source>
</evidence>
<dbReference type="AlphaFoldDB" id="A0A915TYC9"/>
<dbReference type="PROSITE" id="PS50885">
    <property type="entry name" value="HAMP"/>
    <property type="match status" value="1"/>
</dbReference>
<protein>
    <submittedName>
        <fullName evidence="10">Methyl-accepting chemotaxis protein</fullName>
    </submittedName>
</protein>
<dbReference type="SUPFAM" id="SSF58104">
    <property type="entry name" value="Methyl-accepting chemotaxis protein (MCP) signaling domain"/>
    <property type="match status" value="1"/>
</dbReference>
<evidence type="ECO:0000256" key="5">
    <source>
        <dbReference type="PROSITE-ProRule" id="PRU00284"/>
    </source>
</evidence>
<dbReference type="InterPro" id="IPR021796">
    <property type="entry name" value="Tll0287-like_dom"/>
</dbReference>
<evidence type="ECO:0000256" key="4">
    <source>
        <dbReference type="ARBA" id="ARBA00029447"/>
    </source>
</evidence>
<comment type="similarity">
    <text evidence="4">Belongs to the methyl-accepting chemotaxis (MCP) protein family.</text>
</comment>
<dbReference type="SMART" id="SM00283">
    <property type="entry name" value="MA"/>
    <property type="match status" value="1"/>
</dbReference>
<dbReference type="RefSeq" id="WP_267927974.1">
    <property type="nucleotide sequence ID" value="NZ_AP024233.1"/>
</dbReference>
<dbReference type="InterPro" id="IPR004089">
    <property type="entry name" value="MCPsignal_dom"/>
</dbReference>
<keyword evidence="6" id="KW-1133">Transmembrane helix</keyword>
<accession>A0A915TYC9</accession>
<evidence type="ECO:0000259" key="7">
    <source>
        <dbReference type="PROSITE" id="PS50111"/>
    </source>
</evidence>
<dbReference type="KEGG" id="ddu:GF1_04190"/>
<evidence type="ECO:0000256" key="6">
    <source>
        <dbReference type="SAM" id="Phobius"/>
    </source>
</evidence>
<gene>
    <name evidence="10" type="ORF">GF1_04190</name>
</gene>
<keyword evidence="6" id="KW-0472">Membrane</keyword>
<dbReference type="Pfam" id="PF00015">
    <property type="entry name" value="MCPsignal"/>
    <property type="match status" value="1"/>
</dbReference>
<dbReference type="GO" id="GO:0005886">
    <property type="term" value="C:plasma membrane"/>
    <property type="evidence" value="ECO:0007669"/>
    <property type="project" value="UniProtKB-SubCell"/>
</dbReference>
<comment type="subcellular location">
    <subcellularLocation>
        <location evidence="1">Cell inner membrane</location>
        <topology evidence="1">Multi-pass membrane protein</topology>
    </subcellularLocation>
</comment>
<evidence type="ECO:0000313" key="10">
    <source>
        <dbReference type="EMBL" id="BCO08043.1"/>
    </source>
</evidence>
<dbReference type="PANTHER" id="PTHR32089:SF112">
    <property type="entry name" value="LYSOZYME-LIKE PROTEIN-RELATED"/>
    <property type="match status" value="1"/>
</dbReference>
<dbReference type="InterPro" id="IPR000727">
    <property type="entry name" value="T_SNARE_dom"/>
</dbReference>
<dbReference type="InterPro" id="IPR003660">
    <property type="entry name" value="HAMP_dom"/>
</dbReference>
<dbReference type="Pfam" id="PF00672">
    <property type="entry name" value="HAMP"/>
    <property type="match status" value="1"/>
</dbReference>
<feature type="domain" description="T-SNARE coiled-coil homology" evidence="8">
    <location>
        <begin position="458"/>
        <end position="520"/>
    </location>
</feature>
<dbReference type="Pfam" id="PF11845">
    <property type="entry name" value="Tll0287-like"/>
    <property type="match status" value="1"/>
</dbReference>
<evidence type="ECO:0000259" key="8">
    <source>
        <dbReference type="PROSITE" id="PS50192"/>
    </source>
</evidence>
<feature type="transmembrane region" description="Helical" evidence="6">
    <location>
        <begin position="205"/>
        <end position="226"/>
    </location>
</feature>
<evidence type="ECO:0000256" key="1">
    <source>
        <dbReference type="ARBA" id="ARBA00004429"/>
    </source>
</evidence>
<feature type="transmembrane region" description="Helical" evidence="6">
    <location>
        <begin position="6"/>
        <end position="26"/>
    </location>
</feature>
<feature type="domain" description="HAMP" evidence="9">
    <location>
        <begin position="228"/>
        <end position="280"/>
    </location>
</feature>
<dbReference type="Proteomes" id="UP001063350">
    <property type="component" value="Chromosome"/>
</dbReference>
<keyword evidence="11" id="KW-1185">Reference proteome</keyword>
<proteinExistence type="inferred from homology"/>
<keyword evidence="2" id="KW-0997">Cell inner membrane</keyword>
<dbReference type="PROSITE" id="PS50111">
    <property type="entry name" value="CHEMOTAXIS_TRANSDUC_2"/>
    <property type="match status" value="1"/>
</dbReference>